<dbReference type="InterPro" id="IPR050437">
    <property type="entry name" value="Ribos_protein_bS1-like"/>
</dbReference>
<dbReference type="SUPFAM" id="SSF47781">
    <property type="entry name" value="RuvA domain 2-like"/>
    <property type="match status" value="2"/>
</dbReference>
<dbReference type="GO" id="GO:0003729">
    <property type="term" value="F:mRNA binding"/>
    <property type="evidence" value="ECO:0007669"/>
    <property type="project" value="UniProtKB-ARBA"/>
</dbReference>
<dbReference type="Pfam" id="PF00575">
    <property type="entry name" value="S1"/>
    <property type="match status" value="1"/>
</dbReference>
<dbReference type="Proteomes" id="UP000184148">
    <property type="component" value="Unassembled WGS sequence"/>
</dbReference>
<gene>
    <name evidence="2" type="ORF">SAMN02745133_01711</name>
</gene>
<dbReference type="InterPro" id="IPR006641">
    <property type="entry name" value="YqgF/RNaseH-like_dom"/>
</dbReference>
<dbReference type="FunFam" id="1.10.150.310:FF:000001">
    <property type="entry name" value="RNA-binding transcriptional accessory protein"/>
    <property type="match status" value="1"/>
</dbReference>
<dbReference type="Pfam" id="PF09371">
    <property type="entry name" value="Tex_N"/>
    <property type="match status" value="1"/>
</dbReference>
<dbReference type="SUPFAM" id="SSF50249">
    <property type="entry name" value="Nucleic acid-binding proteins"/>
    <property type="match status" value="1"/>
</dbReference>
<dbReference type="InterPro" id="IPR032639">
    <property type="entry name" value="Tex_YqgF"/>
</dbReference>
<keyword evidence="3" id="KW-1185">Reference proteome</keyword>
<dbReference type="GO" id="GO:0006139">
    <property type="term" value="P:nucleobase-containing compound metabolic process"/>
    <property type="evidence" value="ECO:0007669"/>
    <property type="project" value="InterPro"/>
</dbReference>
<dbReference type="Gene3D" id="2.40.50.140">
    <property type="entry name" value="Nucleic acid-binding proteins"/>
    <property type="match status" value="1"/>
</dbReference>
<dbReference type="EMBL" id="FQUY01000010">
    <property type="protein sequence ID" value="SHF04570.1"/>
    <property type="molecule type" value="Genomic_DNA"/>
</dbReference>
<organism evidence="2 3">
    <name type="scientific">Desulforamulus putei DSM 12395</name>
    <dbReference type="NCBI Taxonomy" id="1121429"/>
    <lineage>
        <taxon>Bacteria</taxon>
        <taxon>Bacillati</taxon>
        <taxon>Bacillota</taxon>
        <taxon>Clostridia</taxon>
        <taxon>Eubacteriales</taxon>
        <taxon>Peptococcaceae</taxon>
        <taxon>Desulforamulus</taxon>
    </lineage>
</organism>
<dbReference type="Gene3D" id="3.30.420.140">
    <property type="entry name" value="YqgF/RNase H-like domain"/>
    <property type="match status" value="1"/>
</dbReference>
<dbReference type="InterPro" id="IPR037027">
    <property type="entry name" value="YqgF/RNaseH-like_dom_sf"/>
</dbReference>
<dbReference type="STRING" id="1121429.SAMN02745133_01711"/>
<dbReference type="InterPro" id="IPR010994">
    <property type="entry name" value="RuvA_2-like"/>
</dbReference>
<dbReference type="InterPro" id="IPR023319">
    <property type="entry name" value="Tex-like_HTH_dom_sf"/>
</dbReference>
<dbReference type="RefSeq" id="WP_200798151.1">
    <property type="nucleotide sequence ID" value="NZ_FQUY01000010.1"/>
</dbReference>
<dbReference type="InterPro" id="IPR012340">
    <property type="entry name" value="NA-bd_OB-fold"/>
</dbReference>
<dbReference type="Gene3D" id="1.10.10.650">
    <property type="entry name" value="RuvA domain 2-like"/>
    <property type="match status" value="1"/>
</dbReference>
<dbReference type="GO" id="GO:0003735">
    <property type="term" value="F:structural constituent of ribosome"/>
    <property type="evidence" value="ECO:0007669"/>
    <property type="project" value="TreeGrafter"/>
</dbReference>
<protein>
    <recommendedName>
        <fullName evidence="1">S1 motif domain-containing protein</fullName>
    </recommendedName>
</protein>
<sequence>MRDEINLYRQIASELDIREKQVEQTAKLLDDGNTIPFIARYRKEMTGELDEVQIRKISERLTSLRNLVKRKEEVIHSIAEQGKLTEELREKILAAATVTAVEDLYQPYRPKRKTRAGVARERGLEPLARWLWQAPAGANPLQQAAGFVNPEAGVATPEDALQGAMDIIAEMVADDPETRGWVRDFTFQRGELVCQVKNQEADQRGVYRMYYEHREPVKQVPPHRVLAINRGEKEEILKVKIEVAEEAVLDKMNRRWAPAQSGAVDILQEAVRDGYRRLLAPAVERDIRSRLTEVAEEQAINVFSKNLRQLLLQPPVKGKNVLGIDPAYRTGCKWAVVDATGKLLEVGVIYPTPPQNKVEESKVEINRVVNQYGIDIIAIGNGTASRETEQFVADLIQEQGWPKVRYIIVNEAGASVYSASELAAREFPGLDVAQRSAVSIARRLQDPLAELVKIEPRSIGVGQYQHDVAPKRLEESLKGVVESVVNMVGVDLNTASVSLLSYVSGINTAVAQNIVKYREENGKFSERTQLKKVPRLGPKAFEQSVGFLRILDGRNPLDKTGIHPESYPVVKKLLEEIGCAQCDIGSAEMKTKLKQVDLEKMAARLDTGVPTLRDIIDGLLRPGRDPREDLPGPLFRSDILKIEDLQPGMELKGTVRNVVDFGVFVDVGLKNDGLVHRSELSDRRFRHPLDIVSVGDVVNVRVLAVDVERGRVSLTMKEKQ</sequence>
<dbReference type="PANTHER" id="PTHR10724">
    <property type="entry name" value="30S RIBOSOMAL PROTEIN S1"/>
    <property type="match status" value="1"/>
</dbReference>
<dbReference type="InterPro" id="IPR003029">
    <property type="entry name" value="S1_domain"/>
</dbReference>
<evidence type="ECO:0000313" key="2">
    <source>
        <dbReference type="EMBL" id="SHF04570.1"/>
    </source>
</evidence>
<feature type="domain" description="S1 motif" evidence="1">
    <location>
        <begin position="648"/>
        <end position="717"/>
    </location>
</feature>
<dbReference type="FunFam" id="3.30.420.140:FF:000001">
    <property type="entry name" value="RNA-binding transcriptional accessory protein"/>
    <property type="match status" value="1"/>
</dbReference>
<dbReference type="PROSITE" id="PS50126">
    <property type="entry name" value="S1"/>
    <property type="match status" value="1"/>
</dbReference>
<dbReference type="InterPro" id="IPR023323">
    <property type="entry name" value="Tex-like_dom_sf"/>
</dbReference>
<dbReference type="SMART" id="SM00732">
    <property type="entry name" value="YqgFc"/>
    <property type="match status" value="1"/>
</dbReference>
<dbReference type="FunFam" id="1.10.10.650:FF:000001">
    <property type="entry name" value="S1 RNA-binding domain 1"/>
    <property type="match status" value="1"/>
</dbReference>
<dbReference type="InterPro" id="IPR012337">
    <property type="entry name" value="RNaseH-like_sf"/>
</dbReference>
<dbReference type="Pfam" id="PF12836">
    <property type="entry name" value="HHH_3"/>
    <property type="match status" value="1"/>
</dbReference>
<name>A0A1M4YFR7_9FIRM</name>
<dbReference type="Gene3D" id="1.10.3500.10">
    <property type="entry name" value="Tex N-terminal region-like"/>
    <property type="match status" value="1"/>
</dbReference>
<accession>A0A1M4YFR7</accession>
<dbReference type="GO" id="GO:0006412">
    <property type="term" value="P:translation"/>
    <property type="evidence" value="ECO:0007669"/>
    <property type="project" value="TreeGrafter"/>
</dbReference>
<evidence type="ECO:0000313" key="3">
    <source>
        <dbReference type="Proteomes" id="UP000184148"/>
    </source>
</evidence>
<dbReference type="Pfam" id="PF17674">
    <property type="entry name" value="HHH_9"/>
    <property type="match status" value="1"/>
</dbReference>
<dbReference type="GO" id="GO:0005737">
    <property type="term" value="C:cytoplasm"/>
    <property type="evidence" value="ECO:0007669"/>
    <property type="project" value="UniProtKB-ARBA"/>
</dbReference>
<dbReference type="PANTHER" id="PTHR10724:SF10">
    <property type="entry name" value="S1 RNA-BINDING DOMAIN-CONTAINING PROTEIN 1"/>
    <property type="match status" value="1"/>
</dbReference>
<dbReference type="Pfam" id="PF16921">
    <property type="entry name" value="Tex_YqgF"/>
    <property type="match status" value="1"/>
</dbReference>
<dbReference type="SUPFAM" id="SSF53098">
    <property type="entry name" value="Ribonuclease H-like"/>
    <property type="match status" value="1"/>
</dbReference>
<dbReference type="InterPro" id="IPR018974">
    <property type="entry name" value="Tex-like_N"/>
</dbReference>
<dbReference type="InterPro" id="IPR055179">
    <property type="entry name" value="Tex-like_central_region"/>
</dbReference>
<dbReference type="AlphaFoldDB" id="A0A1M4YFR7"/>
<dbReference type="InterPro" id="IPR041692">
    <property type="entry name" value="HHH_9"/>
</dbReference>
<dbReference type="SUPFAM" id="SSF158832">
    <property type="entry name" value="Tex N-terminal region-like"/>
    <property type="match status" value="1"/>
</dbReference>
<dbReference type="Gene3D" id="1.10.150.310">
    <property type="entry name" value="Tex RuvX-like domain-like"/>
    <property type="match status" value="1"/>
</dbReference>
<dbReference type="FunFam" id="2.40.50.140:FF:000051">
    <property type="entry name" value="RNA-binding transcriptional accessory protein"/>
    <property type="match status" value="1"/>
</dbReference>
<dbReference type="SMART" id="SM00316">
    <property type="entry name" value="S1"/>
    <property type="match status" value="1"/>
</dbReference>
<dbReference type="Pfam" id="PF22706">
    <property type="entry name" value="Tex_central_region"/>
    <property type="match status" value="1"/>
</dbReference>
<evidence type="ECO:0000259" key="1">
    <source>
        <dbReference type="PROSITE" id="PS50126"/>
    </source>
</evidence>
<proteinExistence type="predicted"/>
<reference evidence="3" key="1">
    <citation type="submission" date="2016-11" db="EMBL/GenBank/DDBJ databases">
        <authorList>
            <person name="Varghese N."/>
            <person name="Submissions S."/>
        </authorList>
    </citation>
    <scope>NUCLEOTIDE SEQUENCE [LARGE SCALE GENOMIC DNA]</scope>
    <source>
        <strain evidence="3">DSM 12395</strain>
    </source>
</reference>